<proteinExistence type="predicted"/>
<keyword evidence="2" id="KW-1185">Reference proteome</keyword>
<dbReference type="PANTHER" id="PTHR33085:SF47">
    <property type="entry name" value="OS02G0513400 PROTEIN"/>
    <property type="match status" value="1"/>
</dbReference>
<dbReference type="PANTHER" id="PTHR33085">
    <property type="entry name" value="OS12G0113100 PROTEIN-RELATED"/>
    <property type="match status" value="1"/>
</dbReference>
<organism evidence="1 2">
    <name type="scientific">Dichanthelium oligosanthes</name>
    <dbReference type="NCBI Taxonomy" id="888268"/>
    <lineage>
        <taxon>Eukaryota</taxon>
        <taxon>Viridiplantae</taxon>
        <taxon>Streptophyta</taxon>
        <taxon>Embryophyta</taxon>
        <taxon>Tracheophyta</taxon>
        <taxon>Spermatophyta</taxon>
        <taxon>Magnoliopsida</taxon>
        <taxon>Liliopsida</taxon>
        <taxon>Poales</taxon>
        <taxon>Poaceae</taxon>
        <taxon>PACMAD clade</taxon>
        <taxon>Panicoideae</taxon>
        <taxon>Panicodae</taxon>
        <taxon>Paniceae</taxon>
        <taxon>Dichantheliinae</taxon>
        <taxon>Dichanthelium</taxon>
    </lineage>
</organism>
<protein>
    <recommendedName>
        <fullName evidence="3">F-box/kelch-repeat protein</fullName>
    </recommendedName>
</protein>
<dbReference type="OrthoDB" id="586059at2759"/>
<gene>
    <name evidence="1" type="ORF">BAE44_0007425</name>
</gene>
<accession>A0A1E5W2J0</accession>
<sequence length="136" mass="15275">MKWSLASLPSPPFNGRDIVAYASHPDGHTIFMSTTRDCTHCFDTSEGVWRELGDWVLPFQGQAYFDGELDAWVGLHRRNEGYICCCPVPSRSAVAAQPPECKILKEKLFRKEEGVPSHRQLRTTINYIGGFASSRA</sequence>
<dbReference type="InterPro" id="IPR012871">
    <property type="entry name" value="DUF1668_ORYSA"/>
</dbReference>
<dbReference type="Proteomes" id="UP000095767">
    <property type="component" value="Unassembled WGS sequence"/>
</dbReference>
<dbReference type="Pfam" id="PF07893">
    <property type="entry name" value="DUF1668"/>
    <property type="match status" value="1"/>
</dbReference>
<evidence type="ECO:0008006" key="3">
    <source>
        <dbReference type="Google" id="ProtNLM"/>
    </source>
</evidence>
<comment type="caution">
    <text evidence="1">The sequence shown here is derived from an EMBL/GenBank/DDBJ whole genome shotgun (WGS) entry which is preliminary data.</text>
</comment>
<dbReference type="EMBL" id="LWDX02023131">
    <property type="protein sequence ID" value="OEL31555.1"/>
    <property type="molecule type" value="Genomic_DNA"/>
</dbReference>
<dbReference type="AlphaFoldDB" id="A0A1E5W2J0"/>
<reference evidence="1 2" key="1">
    <citation type="submission" date="2016-09" db="EMBL/GenBank/DDBJ databases">
        <title>The draft genome of Dichanthelium oligosanthes: A C3 panicoid grass species.</title>
        <authorList>
            <person name="Studer A.J."/>
            <person name="Schnable J.C."/>
            <person name="Brutnell T.P."/>
        </authorList>
    </citation>
    <scope>NUCLEOTIDE SEQUENCE [LARGE SCALE GENOMIC DNA]</scope>
    <source>
        <strain evidence="2">cv. Kellogg 1175</strain>
        <tissue evidence="1">Leaf</tissue>
    </source>
</reference>
<evidence type="ECO:0000313" key="2">
    <source>
        <dbReference type="Proteomes" id="UP000095767"/>
    </source>
</evidence>
<name>A0A1E5W2J0_9POAL</name>
<evidence type="ECO:0000313" key="1">
    <source>
        <dbReference type="EMBL" id="OEL31555.1"/>
    </source>
</evidence>